<sequence>MNKNKDIKCVIIHKVYIKKFDINNIIKCNKCNIYFINEFARIKHSKSKAHRSKKYFGIYPLRHHLNLIKNNNYIIVAYVN</sequence>
<dbReference type="InterPro" id="IPR013087">
    <property type="entry name" value="Znf_C2H2_type"/>
</dbReference>
<accession>O89461</accession>
<name>O89461_HAEPV</name>
<dbReference type="EMBL" id="AF022176">
    <property type="protein sequence ID" value="AAC33828.1"/>
    <property type="molecule type" value="Genomic_DNA"/>
</dbReference>
<organismHost>
    <name type="scientific">Lepidoptera</name>
    <name type="common">moths &amp; butterflies</name>
    <dbReference type="NCBI Taxonomy" id="7088"/>
</organismHost>
<reference evidence="2" key="1">
    <citation type="journal article" date="1999" name="Virus Genes">
        <title>Virions of Heliothis armigera entomopoxvirus contain a homologue of the vaccinia VP8 major core protein.</title>
        <authorList>
            <person name="Crnov R."/>
            <person name="Dall D.J."/>
        </authorList>
    </citation>
    <scope>NUCLEOTIDE SEQUENCE</scope>
</reference>
<dbReference type="PROSITE" id="PS00028">
    <property type="entry name" value="ZINC_FINGER_C2H2_1"/>
    <property type="match status" value="1"/>
</dbReference>
<evidence type="ECO:0000313" key="2">
    <source>
        <dbReference type="EMBL" id="AAC33828.1"/>
    </source>
</evidence>
<protein>
    <recommendedName>
        <fullName evidence="1">C2H2-type domain-containing protein</fullName>
    </recommendedName>
</protein>
<proteinExistence type="predicted"/>
<organism evidence="2">
    <name type="scientific">Heliothis armigera entomopoxvirus</name>
    <name type="common">HaEPV</name>
    <dbReference type="NCBI Taxonomy" id="10290"/>
    <lineage>
        <taxon>Viruses</taxon>
        <taxon>Varidnaviria</taxon>
        <taxon>Bamfordvirae</taxon>
        <taxon>Nucleocytoviricota</taxon>
        <taxon>Pokkesviricetes</taxon>
        <taxon>Chitovirales</taxon>
        <taxon>Poxviridae</taxon>
        <taxon>Entomopoxvirinae</taxon>
        <taxon>Betaentomopoxvirus</taxon>
    </lineage>
</organism>
<feature type="domain" description="C2H2-type" evidence="1">
    <location>
        <begin position="28"/>
        <end position="50"/>
    </location>
</feature>
<evidence type="ECO:0000259" key="1">
    <source>
        <dbReference type="PROSITE" id="PS00028"/>
    </source>
</evidence>